<protein>
    <submittedName>
        <fullName evidence="1">Uncharacterized protein</fullName>
    </submittedName>
</protein>
<comment type="caution">
    <text evidence="1">The sequence shown here is derived from an EMBL/GenBank/DDBJ whole genome shotgun (WGS) entry which is preliminary data.</text>
</comment>
<proteinExistence type="predicted"/>
<organism evidence="1 2">
    <name type="scientific">Paraprevotella clara YIT 11840</name>
    <dbReference type="NCBI Taxonomy" id="762968"/>
    <lineage>
        <taxon>Bacteria</taxon>
        <taxon>Pseudomonadati</taxon>
        <taxon>Bacteroidota</taxon>
        <taxon>Bacteroidia</taxon>
        <taxon>Bacteroidales</taxon>
        <taxon>Prevotellaceae</taxon>
        <taxon>Paraprevotella</taxon>
    </lineage>
</organism>
<sequence>MSKSKFLPVRIVHLGTSGAMEENKRFSSVLRFPVCKGMGA</sequence>
<reference evidence="1 2" key="1">
    <citation type="submission" date="2011-03" db="EMBL/GenBank/DDBJ databases">
        <authorList>
            <person name="Weinstock G."/>
            <person name="Sodergren E."/>
            <person name="Clifton S."/>
            <person name="Fulton L."/>
            <person name="Fulton B."/>
            <person name="Courtney L."/>
            <person name="Fronick C."/>
            <person name="Harrison M."/>
            <person name="Strong C."/>
            <person name="Farmer C."/>
            <person name="Delahaunty K."/>
            <person name="Markovic C."/>
            <person name="Hall O."/>
            <person name="Minx P."/>
            <person name="Tomlinson C."/>
            <person name="Mitreva M."/>
            <person name="Hou S."/>
            <person name="Chen J."/>
            <person name="Wollam A."/>
            <person name="Pepin K.H."/>
            <person name="Johnson M."/>
            <person name="Bhonagiri V."/>
            <person name="Zhang X."/>
            <person name="Suruliraj S."/>
            <person name="Warren W."/>
            <person name="Chinwalla A."/>
            <person name="Mardis E.R."/>
            <person name="Wilson R.K."/>
        </authorList>
    </citation>
    <scope>NUCLEOTIDE SEQUENCE [LARGE SCALE GENOMIC DNA]</scope>
    <source>
        <strain evidence="1 2">YIT 11840</strain>
    </source>
</reference>
<gene>
    <name evidence="1" type="ORF">HMPREF9441_03880</name>
</gene>
<dbReference type="Proteomes" id="UP000003598">
    <property type="component" value="Unassembled WGS sequence"/>
</dbReference>
<dbReference type="HOGENOM" id="CLU_3293653_0_0_10"/>
<dbReference type="EMBL" id="AFFY01000098">
    <property type="protein sequence ID" value="EHG98338.1"/>
    <property type="molecule type" value="Genomic_DNA"/>
</dbReference>
<keyword evidence="2" id="KW-1185">Reference proteome</keyword>
<dbReference type="AlphaFoldDB" id="G5SWV7"/>
<accession>G5SWV7</accession>
<dbReference type="STRING" id="762968.HMPREF9441_03880"/>
<evidence type="ECO:0000313" key="2">
    <source>
        <dbReference type="Proteomes" id="UP000003598"/>
    </source>
</evidence>
<name>G5SWV7_9BACT</name>
<evidence type="ECO:0000313" key="1">
    <source>
        <dbReference type="EMBL" id="EHG98338.1"/>
    </source>
</evidence>